<keyword evidence="1" id="KW-0732">Signal</keyword>
<dbReference type="GO" id="GO:0016020">
    <property type="term" value="C:membrane"/>
    <property type="evidence" value="ECO:0007669"/>
    <property type="project" value="InterPro"/>
</dbReference>
<protein>
    <recommendedName>
        <fullName evidence="2">MAM domain-containing protein</fullName>
    </recommendedName>
</protein>
<organism evidence="3 4">
    <name type="scientific">Fasciola hepatica</name>
    <name type="common">Liver fluke</name>
    <dbReference type="NCBI Taxonomy" id="6192"/>
    <lineage>
        <taxon>Eukaryota</taxon>
        <taxon>Metazoa</taxon>
        <taxon>Spiralia</taxon>
        <taxon>Lophotrochozoa</taxon>
        <taxon>Platyhelminthes</taxon>
        <taxon>Trematoda</taxon>
        <taxon>Digenea</taxon>
        <taxon>Plagiorchiida</taxon>
        <taxon>Echinostomata</taxon>
        <taxon>Echinostomatoidea</taxon>
        <taxon>Fasciolidae</taxon>
        <taxon>Fasciola</taxon>
    </lineage>
</organism>
<feature type="signal peptide" evidence="1">
    <location>
        <begin position="1"/>
        <end position="16"/>
    </location>
</feature>
<dbReference type="EMBL" id="JXXN02000158">
    <property type="protein sequence ID" value="THD28415.1"/>
    <property type="molecule type" value="Genomic_DNA"/>
</dbReference>
<dbReference type="AlphaFoldDB" id="A0A4E0RKQ4"/>
<dbReference type="PROSITE" id="PS50060">
    <property type="entry name" value="MAM_2"/>
    <property type="match status" value="1"/>
</dbReference>
<evidence type="ECO:0000259" key="2">
    <source>
        <dbReference type="PROSITE" id="PS50060"/>
    </source>
</evidence>
<dbReference type="Proteomes" id="UP000230066">
    <property type="component" value="Unassembled WGS sequence"/>
</dbReference>
<gene>
    <name evidence="3" type="ORF">D915_000761</name>
</gene>
<reference evidence="3" key="1">
    <citation type="submission" date="2019-03" db="EMBL/GenBank/DDBJ databases">
        <title>Improved annotation for the trematode Fasciola hepatica.</title>
        <authorList>
            <person name="Choi Y.-J."/>
            <person name="Martin J."/>
            <person name="Mitreva M."/>
        </authorList>
    </citation>
    <scope>NUCLEOTIDE SEQUENCE [LARGE SCALE GENOMIC DNA]</scope>
</reference>
<evidence type="ECO:0000313" key="3">
    <source>
        <dbReference type="EMBL" id="THD28415.1"/>
    </source>
</evidence>
<evidence type="ECO:0000256" key="1">
    <source>
        <dbReference type="SAM" id="SignalP"/>
    </source>
</evidence>
<feature type="chain" id="PRO_5020025669" description="MAM domain-containing protein" evidence="1">
    <location>
        <begin position="17"/>
        <end position="291"/>
    </location>
</feature>
<evidence type="ECO:0000313" key="4">
    <source>
        <dbReference type="Proteomes" id="UP000230066"/>
    </source>
</evidence>
<feature type="domain" description="MAM" evidence="2">
    <location>
        <begin position="26"/>
        <end position="126"/>
    </location>
</feature>
<proteinExistence type="predicted"/>
<keyword evidence="4" id="KW-1185">Reference proteome</keyword>
<comment type="caution">
    <text evidence="3">The sequence shown here is derived from an EMBL/GenBank/DDBJ whole genome shotgun (WGS) entry which is preliminary data.</text>
</comment>
<sequence length="291" mass="32538">MRFVLGLLLSLLCVHAEIAIVPTPTHVCNFSSGTCGWSNDQNSWKYRWQLIRNEHALLHEEHAMCLLAKPIDSNSDGPSDSLSWFDEPDNVDNEDRMDLLDGPVQSRLWSPLIRKKHRLGCIQFAYSLVLQSVSSDQLKADSSPKPVHTCTFTTDTCGWSNDQNSWFHRWELFQSTTSNRLQNEKVHGKTDRAMICLLARSSASTSGQAIGDAFAPWSKRLSSAHEIAKPIQSTLWSPPIMSGTLGCLVFTYRYWSGPLPGKRQPGLSSRQKTVNGSPHGFSLALLRRQAG</sequence>
<dbReference type="InterPro" id="IPR000998">
    <property type="entry name" value="MAM_dom"/>
</dbReference>
<name>A0A4E0RKQ4_FASHE</name>
<accession>A0A4E0RKQ4</accession>